<feature type="domain" description="FP protein C-terminal" evidence="2">
    <location>
        <begin position="217"/>
        <end position="259"/>
    </location>
</feature>
<name>A0AAW1DAQ1_9HEMI</name>
<dbReference type="InterPro" id="IPR057251">
    <property type="entry name" value="FP_C"/>
</dbReference>
<evidence type="ECO:0000259" key="2">
    <source>
        <dbReference type="Pfam" id="PF25298"/>
    </source>
</evidence>
<evidence type="ECO:0000313" key="3">
    <source>
        <dbReference type="EMBL" id="KAK9508099.1"/>
    </source>
</evidence>
<gene>
    <name evidence="3" type="ORF">O3M35_007836</name>
</gene>
<dbReference type="AlphaFoldDB" id="A0AAW1DAQ1"/>
<reference evidence="3 4" key="1">
    <citation type="submission" date="2022-12" db="EMBL/GenBank/DDBJ databases">
        <title>Chromosome-level genome assembly of true bugs.</title>
        <authorList>
            <person name="Ma L."/>
            <person name="Li H."/>
        </authorList>
    </citation>
    <scope>NUCLEOTIDE SEQUENCE [LARGE SCALE GENOMIC DNA]</scope>
    <source>
        <strain evidence="3">Lab_2022b</strain>
    </source>
</reference>
<comment type="caution">
    <text evidence="3">The sequence shown here is derived from an EMBL/GenBank/DDBJ whole genome shotgun (WGS) entry which is preliminary data.</text>
</comment>
<sequence length="351" mass="40411">MQGSRNQEWSGGANPMAAVSIILERLEQLHKELVLFKTEAMLENQQTIQSIQNLEVSIKSSIKALEDEFTVLKEECVELKKENASLKKEMDLIKVRTDDQYNRSISDVIRISNVPFSDNEDIFHKLTLISNTVNFQLTKEMLDFYYRTSKVNDKYVPPILIKFIRQNEKINFLAACKKNRASLTTKLFRATSSMSDNSANILPIYVSENMSKQLYNLMLKGKDYLKAGVISFIWYRNGILRVRKHQGDPAIIIRCQTDLFMLERNTCEENEIVPTEIDGSKSHGEIFGRFDLELPNICIESMINDRSNDISIIGECNKVDNRVNLRLILVTMTNNNVNPISNKYRTSVYSQ</sequence>
<organism evidence="3 4">
    <name type="scientific">Rhynocoris fuscipes</name>
    <dbReference type="NCBI Taxonomy" id="488301"/>
    <lineage>
        <taxon>Eukaryota</taxon>
        <taxon>Metazoa</taxon>
        <taxon>Ecdysozoa</taxon>
        <taxon>Arthropoda</taxon>
        <taxon>Hexapoda</taxon>
        <taxon>Insecta</taxon>
        <taxon>Pterygota</taxon>
        <taxon>Neoptera</taxon>
        <taxon>Paraneoptera</taxon>
        <taxon>Hemiptera</taxon>
        <taxon>Heteroptera</taxon>
        <taxon>Panheteroptera</taxon>
        <taxon>Cimicomorpha</taxon>
        <taxon>Reduviidae</taxon>
        <taxon>Harpactorinae</taxon>
        <taxon>Harpactorini</taxon>
        <taxon>Rhynocoris</taxon>
    </lineage>
</organism>
<dbReference type="Proteomes" id="UP001461498">
    <property type="component" value="Unassembled WGS sequence"/>
</dbReference>
<keyword evidence="4" id="KW-1185">Reference proteome</keyword>
<evidence type="ECO:0000313" key="4">
    <source>
        <dbReference type="Proteomes" id="UP001461498"/>
    </source>
</evidence>
<proteinExistence type="predicted"/>
<accession>A0AAW1DAQ1</accession>
<feature type="coiled-coil region" evidence="1">
    <location>
        <begin position="62"/>
        <end position="96"/>
    </location>
</feature>
<evidence type="ECO:0000256" key="1">
    <source>
        <dbReference type="SAM" id="Coils"/>
    </source>
</evidence>
<protein>
    <recommendedName>
        <fullName evidence="2">FP protein C-terminal domain-containing protein</fullName>
    </recommendedName>
</protein>
<dbReference type="EMBL" id="JAPXFL010000004">
    <property type="protein sequence ID" value="KAK9508099.1"/>
    <property type="molecule type" value="Genomic_DNA"/>
</dbReference>
<keyword evidence="1" id="KW-0175">Coiled coil</keyword>
<dbReference type="Pfam" id="PF25298">
    <property type="entry name" value="Baculo_FP_2nd"/>
    <property type="match status" value="1"/>
</dbReference>